<dbReference type="Proteomes" id="UP000041254">
    <property type="component" value="Unassembled WGS sequence"/>
</dbReference>
<sequence>MCHWWAVASRFRLSSHFRISSSQPEISSDEMASPDLVWLCVRNSSSFIKKSNGITLTNEPGNLTGENSFKYSGLANNKTVDVVPTKGKKNTRPVLVKKAKKLRSVEGRKCTTYLNIDLTQSSKRISTQLQKGNYRPDLIADAEKKYLKVRGDISKTAAGGRPVKKGRKPRT</sequence>
<dbReference type="Gene3D" id="3.30.390.110">
    <property type="match status" value="1"/>
</dbReference>
<dbReference type="STRING" id="1169540.A0A0G4EZP5"/>
<dbReference type="OMA" id="HWWAVAS"/>
<name>A0A0G4EZP5_VITBC</name>
<dbReference type="Pfam" id="PF01778">
    <property type="entry name" value="Ribosomal_L28e"/>
    <property type="match status" value="1"/>
</dbReference>
<feature type="region of interest" description="Disordered" evidence="4">
    <location>
        <begin position="152"/>
        <end position="171"/>
    </location>
</feature>
<protein>
    <recommendedName>
        <fullName evidence="5">Ribosomal eL28/Mak16 domain-containing protein</fullName>
    </recommendedName>
</protein>
<dbReference type="VEuPathDB" id="CryptoDB:Vbra_14050"/>
<dbReference type="EMBL" id="CDMY01000354">
    <property type="protein sequence ID" value="CEM04613.1"/>
    <property type="molecule type" value="Genomic_DNA"/>
</dbReference>
<evidence type="ECO:0000256" key="3">
    <source>
        <dbReference type="ARBA" id="ARBA00023274"/>
    </source>
</evidence>
<evidence type="ECO:0000256" key="4">
    <source>
        <dbReference type="SAM" id="MobiDB-lite"/>
    </source>
</evidence>
<keyword evidence="7" id="KW-1185">Reference proteome</keyword>
<accession>A0A0G4EZP5</accession>
<evidence type="ECO:0000259" key="5">
    <source>
        <dbReference type="Pfam" id="PF01778"/>
    </source>
</evidence>
<dbReference type="PANTHER" id="PTHR10544">
    <property type="entry name" value="60S RIBOSOMAL PROTEIN L28"/>
    <property type="match status" value="1"/>
</dbReference>
<reference evidence="6 7" key="1">
    <citation type="submission" date="2014-11" db="EMBL/GenBank/DDBJ databases">
        <authorList>
            <person name="Zhu J."/>
            <person name="Qi W."/>
            <person name="Song R."/>
        </authorList>
    </citation>
    <scope>NUCLEOTIDE SEQUENCE [LARGE SCALE GENOMIC DNA]</scope>
</reference>
<keyword evidence="2" id="KW-0689">Ribosomal protein</keyword>
<evidence type="ECO:0000256" key="2">
    <source>
        <dbReference type="ARBA" id="ARBA00022980"/>
    </source>
</evidence>
<feature type="compositionally biased region" description="Basic residues" evidence="4">
    <location>
        <begin position="162"/>
        <end position="171"/>
    </location>
</feature>
<comment type="similarity">
    <text evidence="1">Belongs to the eukaryotic ribosomal protein eL28 family.</text>
</comment>
<keyword evidence="3" id="KW-0687">Ribonucleoprotein</keyword>
<dbReference type="InterPro" id="IPR029004">
    <property type="entry name" value="Ribosomal_eL28/Mak16"/>
</dbReference>
<dbReference type="GO" id="GO:1990904">
    <property type="term" value="C:ribonucleoprotein complex"/>
    <property type="evidence" value="ECO:0007669"/>
    <property type="project" value="UniProtKB-KW"/>
</dbReference>
<dbReference type="GO" id="GO:0003735">
    <property type="term" value="F:structural constituent of ribosome"/>
    <property type="evidence" value="ECO:0007669"/>
    <property type="project" value="InterPro"/>
</dbReference>
<feature type="domain" description="Ribosomal eL28/Mak16" evidence="5">
    <location>
        <begin position="36"/>
        <end position="149"/>
    </location>
</feature>
<dbReference type="GO" id="GO:0005840">
    <property type="term" value="C:ribosome"/>
    <property type="evidence" value="ECO:0007669"/>
    <property type="project" value="UniProtKB-KW"/>
</dbReference>
<evidence type="ECO:0000313" key="7">
    <source>
        <dbReference type="Proteomes" id="UP000041254"/>
    </source>
</evidence>
<dbReference type="OrthoDB" id="429499at2759"/>
<dbReference type="PhylomeDB" id="A0A0G4EZP5"/>
<dbReference type="AlphaFoldDB" id="A0A0G4EZP5"/>
<organism evidence="6 7">
    <name type="scientific">Vitrella brassicaformis (strain CCMP3155)</name>
    <dbReference type="NCBI Taxonomy" id="1169540"/>
    <lineage>
        <taxon>Eukaryota</taxon>
        <taxon>Sar</taxon>
        <taxon>Alveolata</taxon>
        <taxon>Colpodellida</taxon>
        <taxon>Vitrellaceae</taxon>
        <taxon>Vitrella</taxon>
    </lineage>
</organism>
<evidence type="ECO:0000313" key="6">
    <source>
        <dbReference type="EMBL" id="CEM04613.1"/>
    </source>
</evidence>
<evidence type="ECO:0000256" key="1">
    <source>
        <dbReference type="ARBA" id="ARBA00007926"/>
    </source>
</evidence>
<dbReference type="InParanoid" id="A0A0G4EZP5"/>
<dbReference type="InterPro" id="IPR002672">
    <property type="entry name" value="Ribosomal_eL28"/>
</dbReference>
<gene>
    <name evidence="6" type="ORF">Vbra_14050</name>
</gene>
<dbReference type="GO" id="GO:0006412">
    <property type="term" value="P:translation"/>
    <property type="evidence" value="ECO:0007669"/>
    <property type="project" value="InterPro"/>
</dbReference>
<proteinExistence type="inferred from homology"/>